<reference evidence="1 2" key="1">
    <citation type="journal article" date="2019" name="Int. J. Syst. Evol. Microbiol.">
        <title>The Global Catalogue of Microorganisms (GCM) 10K type strain sequencing project: providing services to taxonomists for standard genome sequencing and annotation.</title>
        <authorList>
            <consortium name="The Broad Institute Genomics Platform"/>
            <consortium name="The Broad Institute Genome Sequencing Center for Infectious Disease"/>
            <person name="Wu L."/>
            <person name="Ma J."/>
        </authorList>
    </citation>
    <scope>NUCLEOTIDE SEQUENCE [LARGE SCALE GENOMIC DNA]</scope>
    <source>
        <strain evidence="1 2">JCM 12389</strain>
    </source>
</reference>
<protein>
    <submittedName>
        <fullName evidence="1">Uncharacterized protein</fullName>
    </submittedName>
</protein>
<comment type="caution">
    <text evidence="1">The sequence shown here is derived from an EMBL/GenBank/DDBJ whole genome shotgun (WGS) entry which is preliminary data.</text>
</comment>
<evidence type="ECO:0000313" key="2">
    <source>
        <dbReference type="Proteomes" id="UP001500880"/>
    </source>
</evidence>
<evidence type="ECO:0000313" key="1">
    <source>
        <dbReference type="EMBL" id="GAA0500185.1"/>
    </source>
</evidence>
<organism evidence="1 2">
    <name type="scientific">Salinibacillus aidingensis</name>
    <dbReference type="NCBI Taxonomy" id="237684"/>
    <lineage>
        <taxon>Bacteria</taxon>
        <taxon>Bacillati</taxon>
        <taxon>Bacillota</taxon>
        <taxon>Bacilli</taxon>
        <taxon>Bacillales</taxon>
        <taxon>Bacillaceae</taxon>
        <taxon>Salinibacillus</taxon>
    </lineage>
</organism>
<proteinExistence type="predicted"/>
<dbReference type="EMBL" id="BAAADO010000006">
    <property type="protein sequence ID" value="GAA0500185.1"/>
    <property type="molecule type" value="Genomic_DNA"/>
</dbReference>
<sequence>MHYLLPPYFYIPSFFHTDHKPKVFRQNPYPDIDTTNFTESAQAFQVLMQDAEIIIEEFAHSKEFAFKVMDAAQKSEHEKVKNLINSLDISHPAEVDFNPDNIRITLIAQTKDMDCCRLVMELHW</sequence>
<dbReference type="InterPro" id="IPR058870">
    <property type="entry name" value="YuzC"/>
</dbReference>
<dbReference type="Pfam" id="PF26344">
    <property type="entry name" value="YuzC"/>
    <property type="match status" value="1"/>
</dbReference>
<gene>
    <name evidence="1" type="ORF">GCM10008986_29330</name>
</gene>
<keyword evidence="2" id="KW-1185">Reference proteome</keyword>
<dbReference type="RefSeq" id="WP_343842657.1">
    <property type="nucleotide sequence ID" value="NZ_BAAADO010000006.1"/>
</dbReference>
<accession>A0ABN1BLC1</accession>
<dbReference type="Proteomes" id="UP001500880">
    <property type="component" value="Unassembled WGS sequence"/>
</dbReference>
<name>A0ABN1BLC1_9BACI</name>